<reference evidence="2" key="1">
    <citation type="submission" date="2021-05" db="EMBL/GenBank/DDBJ databases">
        <title>Whole genome sequence of Curtobacterium flaccumfaciens pv. flaccumfaciens strain CFBP 3417.</title>
        <authorList>
            <person name="Osdaghi E."/>
            <person name="Taghouti G."/>
            <person name="Portier P."/>
            <person name="Fazliarab A."/>
            <person name="Taghavi S.M."/>
            <person name="Briand M."/>
            <person name="Le-Saux M."/>
            <person name="Jacques M.-A."/>
        </authorList>
    </citation>
    <scope>NUCLEOTIDE SEQUENCE</scope>
    <source>
        <strain evidence="2">CFBP 3417</strain>
    </source>
</reference>
<dbReference type="Pfam" id="PF02558">
    <property type="entry name" value="ApbA"/>
    <property type="match status" value="1"/>
</dbReference>
<comment type="caution">
    <text evidence="2">The sequence shown here is derived from an EMBL/GenBank/DDBJ whole genome shotgun (WGS) entry which is preliminary data.</text>
</comment>
<dbReference type="Gene3D" id="3.40.50.720">
    <property type="entry name" value="NAD(P)-binding Rossmann-like Domain"/>
    <property type="match status" value="1"/>
</dbReference>
<dbReference type="InterPro" id="IPR013332">
    <property type="entry name" value="KPR_N"/>
</dbReference>
<feature type="domain" description="Ketopantoate reductase N-terminal" evidence="1">
    <location>
        <begin position="3"/>
        <end position="154"/>
    </location>
</feature>
<name>A0A9Q2W3L4_9MICO</name>
<gene>
    <name evidence="2" type="ORF">KK103_07635</name>
</gene>
<protein>
    <submittedName>
        <fullName evidence="2">Ketopantoate reductase</fullName>
    </submittedName>
</protein>
<organism evidence="2 3">
    <name type="scientific">Curtobacterium flaccumfaciens pv. flaccumfaciens</name>
    <dbReference type="NCBI Taxonomy" id="138532"/>
    <lineage>
        <taxon>Bacteria</taxon>
        <taxon>Bacillati</taxon>
        <taxon>Actinomycetota</taxon>
        <taxon>Actinomycetes</taxon>
        <taxon>Micrococcales</taxon>
        <taxon>Microbacteriaceae</taxon>
        <taxon>Curtobacterium</taxon>
    </lineage>
</organism>
<dbReference type="SUPFAM" id="SSF51735">
    <property type="entry name" value="NAD(P)-binding Rossmann-fold domains"/>
    <property type="match status" value="1"/>
</dbReference>
<dbReference type="InterPro" id="IPR036291">
    <property type="entry name" value="NAD(P)-bd_dom_sf"/>
</dbReference>
<dbReference type="Proteomes" id="UP000709437">
    <property type="component" value="Unassembled WGS sequence"/>
</dbReference>
<proteinExistence type="predicted"/>
<evidence type="ECO:0000313" key="2">
    <source>
        <dbReference type="EMBL" id="MBT1541625.1"/>
    </source>
</evidence>
<dbReference type="RefSeq" id="WP_214562728.1">
    <property type="nucleotide sequence ID" value="NZ_JAHEWX010000007.1"/>
</dbReference>
<sequence>MRILMLGRGVIATIYGQALQHSGHHVDHLVRPGRAAEYGDTVQTDVIDGRRGPLGRRTRTTSPTRLVESIETADAYDLIVVSVGHHRLQDAVSSLAPHIGDATVLVLGNVWDEPLAAVAPLAAERVLFGFPGAGGGFDADGVLHGAVLRSVRLGTTGTAPDRRELVRSVFQQAGFTVQDEDDIRGWLWLHVVLDAGMFAQALHSGGLATMVGDRQALREAFRIGRELLPVLEARGVDLSRHRSTTLPVRLPATSATLVAAGTALVPIARASLAAHDDPTAAEPLAVLEDVRRTAAALGIPTPRLDRAARRA</sequence>
<evidence type="ECO:0000259" key="1">
    <source>
        <dbReference type="Pfam" id="PF02558"/>
    </source>
</evidence>
<dbReference type="EMBL" id="JAHEWX010000007">
    <property type="protein sequence ID" value="MBT1541625.1"/>
    <property type="molecule type" value="Genomic_DNA"/>
</dbReference>
<accession>A0A9Q2W3L4</accession>
<dbReference type="AlphaFoldDB" id="A0A9Q2W3L4"/>
<evidence type="ECO:0000313" key="3">
    <source>
        <dbReference type="Proteomes" id="UP000709437"/>
    </source>
</evidence>